<dbReference type="InterPro" id="IPR004659">
    <property type="entry name" value="RNase_E/G"/>
</dbReference>
<dbReference type="GO" id="GO:0006364">
    <property type="term" value="P:rRNA processing"/>
    <property type="evidence" value="ECO:0007669"/>
    <property type="project" value="TreeGrafter"/>
</dbReference>
<dbReference type="AlphaFoldDB" id="S3BRD0"/>
<dbReference type="PATRIC" id="fig|1203554.3.peg.184"/>
<dbReference type="Gene3D" id="3.40.1260.20">
    <property type="entry name" value="Ribonuclease E, catalytic domain"/>
    <property type="match status" value="1"/>
</dbReference>
<organism evidence="7 8">
    <name type="scientific">Sutterella wadsworthensis HGA0223</name>
    <dbReference type="NCBI Taxonomy" id="1203554"/>
    <lineage>
        <taxon>Bacteria</taxon>
        <taxon>Pseudomonadati</taxon>
        <taxon>Pseudomonadota</taxon>
        <taxon>Betaproteobacteria</taxon>
        <taxon>Burkholderiales</taxon>
        <taxon>Sutterellaceae</taxon>
        <taxon>Sutterella</taxon>
    </lineage>
</organism>
<proteinExistence type="predicted"/>
<comment type="cofactor">
    <cofactor evidence="1">
        <name>Mg(2+)</name>
        <dbReference type="ChEBI" id="CHEBI:18420"/>
    </cofactor>
</comment>
<dbReference type="PANTHER" id="PTHR30001">
    <property type="entry name" value="RIBONUCLEASE"/>
    <property type="match status" value="1"/>
</dbReference>
<evidence type="ECO:0000256" key="4">
    <source>
        <dbReference type="ARBA" id="ARBA00022842"/>
    </source>
</evidence>
<keyword evidence="5" id="KW-0694">RNA-binding</keyword>
<dbReference type="CDD" id="cd04453">
    <property type="entry name" value="S1_RNase_E"/>
    <property type="match status" value="1"/>
</dbReference>
<dbReference type="RefSeq" id="WP_016473637.1">
    <property type="nucleotide sequence ID" value="NZ_KE150480.1"/>
</dbReference>
<dbReference type="SUPFAM" id="SSF50249">
    <property type="entry name" value="Nucleic acid-binding proteins"/>
    <property type="match status" value="1"/>
</dbReference>
<protein>
    <submittedName>
        <fullName evidence="7">Rne/Rng family ribonuclease</fullName>
    </submittedName>
</protein>
<dbReference type="InterPro" id="IPR019307">
    <property type="entry name" value="RNA-bd_AU-1/RNase_E/G"/>
</dbReference>
<comment type="caution">
    <text evidence="7">The sequence shown here is derived from an EMBL/GenBank/DDBJ whole genome shotgun (WGS) entry which is preliminary data.</text>
</comment>
<reference evidence="7 8" key="1">
    <citation type="submission" date="2013-04" db="EMBL/GenBank/DDBJ databases">
        <title>The Genome Sequence of Sutterella wadsworthensis HGA0223.</title>
        <authorList>
            <consortium name="The Broad Institute Genomics Platform"/>
            <person name="Earl A."/>
            <person name="Ward D."/>
            <person name="Feldgarden M."/>
            <person name="Gevers D."/>
            <person name="Schmidt T.M."/>
            <person name="Dover J."/>
            <person name="Dai D."/>
            <person name="Walker B."/>
            <person name="Young S."/>
            <person name="Zeng Q."/>
            <person name="Gargeya S."/>
            <person name="Fitzgerald M."/>
            <person name="Haas B."/>
            <person name="Abouelleil A."/>
            <person name="Allen A.W."/>
            <person name="Alvarado L."/>
            <person name="Arachchi H.M."/>
            <person name="Berlin A.M."/>
            <person name="Chapman S.B."/>
            <person name="Gainer-Dewar J."/>
            <person name="Goldberg J."/>
            <person name="Griggs A."/>
            <person name="Gujja S."/>
            <person name="Hansen M."/>
            <person name="Howarth C."/>
            <person name="Imamovic A."/>
            <person name="Ireland A."/>
            <person name="Larimer J."/>
            <person name="McCowan C."/>
            <person name="Murphy C."/>
            <person name="Pearson M."/>
            <person name="Poon T.W."/>
            <person name="Priest M."/>
            <person name="Roberts A."/>
            <person name="Saif S."/>
            <person name="Shea T."/>
            <person name="Sisk P."/>
            <person name="Sykes S."/>
            <person name="Wortman J."/>
            <person name="Nusbaum C."/>
            <person name="Birren B."/>
        </authorList>
    </citation>
    <scope>NUCLEOTIDE SEQUENCE [LARGE SCALE GENOMIC DNA]</scope>
    <source>
        <strain evidence="7 8">HGA0223</strain>
    </source>
</reference>
<dbReference type="InterPro" id="IPR003029">
    <property type="entry name" value="S1_domain"/>
</dbReference>
<dbReference type="Gene3D" id="2.40.50.140">
    <property type="entry name" value="Nucleic acid-binding proteins"/>
    <property type="match status" value="1"/>
</dbReference>
<dbReference type="EMBL" id="ATCF01000004">
    <property type="protein sequence ID" value="EPE01961.1"/>
    <property type="molecule type" value="Genomic_DNA"/>
</dbReference>
<evidence type="ECO:0000256" key="1">
    <source>
        <dbReference type="ARBA" id="ARBA00001946"/>
    </source>
</evidence>
<sequence length="498" mass="56320">MCTLFKRQVEHRPVEQILINTSREETRVAILDDGLLQDLFIERACARGLVGNVYWGQVVRVLPGMQSAFLDVGLERTAFLHIAEIEGARTDTGTFKPIESLLHEGQRLMVQVAKDPIGTKGARLTTTISLAGRKLVYLPNDSHIGVSQRIEDAALREELRTLATTVRLKDEKGGYIVRTCAEEGATEQEFLSDMAYLARLWDGIRHRAQEVKKPTLLYQDLTLAQRTLRDMVHEGTAVIEVDDGAEYEALLEFAKHFVPAAVDKLHHYEGERPLFEQYDIDEEIELALGRRVELKSGGYLVFDQTEAMSTIDVNTGAYVGKRDFSDTVFKTNLEAAQVIARQLRLRNLGGIIIVDFIDMAKDEHREAVLSELRRAVSLDRTKMTVSGFNELGLVAMTRKRTRESLAHTLCETCPVCGGRGEIKTARTVCYDILREITRLAKLYKEMKEFRILASQTVIDLLLEEESQALELLQQAIERPILLEVESVYTQEQWDVIIA</sequence>
<dbReference type="eggNOG" id="COG1530">
    <property type="taxonomic scope" value="Bacteria"/>
</dbReference>
<keyword evidence="8" id="KW-1185">Reference proteome</keyword>
<keyword evidence="3" id="KW-0378">Hydrolase</keyword>
<keyword evidence="2" id="KW-0479">Metal-binding</keyword>
<dbReference type="GO" id="GO:0005737">
    <property type="term" value="C:cytoplasm"/>
    <property type="evidence" value="ECO:0007669"/>
    <property type="project" value="TreeGrafter"/>
</dbReference>
<dbReference type="PANTHER" id="PTHR30001:SF0">
    <property type="entry name" value="RIBONUCLEASE G"/>
    <property type="match status" value="1"/>
</dbReference>
<dbReference type="STRING" id="1203554.HMPREF1476_00194"/>
<dbReference type="PROSITE" id="PS50126">
    <property type="entry name" value="S1"/>
    <property type="match status" value="1"/>
</dbReference>
<dbReference type="Pfam" id="PF10150">
    <property type="entry name" value="RNase_E_G"/>
    <property type="match status" value="1"/>
</dbReference>
<dbReference type="NCBIfam" id="TIGR00757">
    <property type="entry name" value="RNaseEG"/>
    <property type="match status" value="1"/>
</dbReference>
<dbReference type="SMART" id="SM00316">
    <property type="entry name" value="S1"/>
    <property type="match status" value="1"/>
</dbReference>
<dbReference type="GO" id="GO:0004540">
    <property type="term" value="F:RNA nuclease activity"/>
    <property type="evidence" value="ECO:0007669"/>
    <property type="project" value="InterPro"/>
</dbReference>
<dbReference type="NCBIfam" id="NF008689">
    <property type="entry name" value="PRK11712.1"/>
    <property type="match status" value="1"/>
</dbReference>
<evidence type="ECO:0000256" key="3">
    <source>
        <dbReference type="ARBA" id="ARBA00022801"/>
    </source>
</evidence>
<name>S3BRD0_9BURK</name>
<evidence type="ECO:0000259" key="6">
    <source>
        <dbReference type="PROSITE" id="PS50126"/>
    </source>
</evidence>
<dbReference type="GO" id="GO:0016787">
    <property type="term" value="F:hydrolase activity"/>
    <property type="evidence" value="ECO:0007669"/>
    <property type="project" value="UniProtKB-KW"/>
</dbReference>
<dbReference type="Proteomes" id="UP000014400">
    <property type="component" value="Unassembled WGS sequence"/>
</dbReference>
<dbReference type="InterPro" id="IPR012340">
    <property type="entry name" value="NA-bd_OB-fold"/>
</dbReference>
<keyword evidence="4" id="KW-0460">Magnesium</keyword>
<accession>S3BRD0</accession>
<dbReference type="GO" id="GO:0046872">
    <property type="term" value="F:metal ion binding"/>
    <property type="evidence" value="ECO:0007669"/>
    <property type="project" value="UniProtKB-KW"/>
</dbReference>
<evidence type="ECO:0000313" key="7">
    <source>
        <dbReference type="EMBL" id="EPE01961.1"/>
    </source>
</evidence>
<gene>
    <name evidence="7" type="ORF">HMPREF1476_00194</name>
</gene>
<evidence type="ECO:0000256" key="5">
    <source>
        <dbReference type="ARBA" id="ARBA00022884"/>
    </source>
</evidence>
<dbReference type="HOGENOM" id="CLU_003468_5_3_4"/>
<evidence type="ECO:0000256" key="2">
    <source>
        <dbReference type="ARBA" id="ARBA00022723"/>
    </source>
</evidence>
<dbReference type="GO" id="GO:0003723">
    <property type="term" value="F:RNA binding"/>
    <property type="evidence" value="ECO:0007669"/>
    <property type="project" value="UniProtKB-KW"/>
</dbReference>
<feature type="domain" description="S1 motif" evidence="6">
    <location>
        <begin position="51"/>
        <end position="133"/>
    </location>
</feature>
<evidence type="ECO:0000313" key="8">
    <source>
        <dbReference type="Proteomes" id="UP000014400"/>
    </source>
</evidence>